<dbReference type="EMBL" id="LIZX01000091">
    <property type="protein sequence ID" value="KPJ66099.1"/>
    <property type="molecule type" value="Genomic_DNA"/>
</dbReference>
<dbReference type="Pfam" id="PF13801">
    <property type="entry name" value="Metal_resist"/>
    <property type="match status" value="1"/>
</dbReference>
<dbReference type="PANTHER" id="PTHR38102">
    <property type="entry name" value="PERIPLASMIC CHAPERONE SPY"/>
    <property type="match status" value="1"/>
</dbReference>
<dbReference type="InterPro" id="IPR025961">
    <property type="entry name" value="Metal_resist"/>
</dbReference>
<protein>
    <recommendedName>
        <fullName evidence="5">Periplasmic heavy metal sensor</fullName>
    </recommendedName>
</protein>
<feature type="region of interest" description="Disordered" evidence="2">
    <location>
        <begin position="132"/>
        <end position="151"/>
    </location>
</feature>
<dbReference type="AlphaFoldDB" id="A0A0S7XV45"/>
<evidence type="ECO:0000256" key="1">
    <source>
        <dbReference type="SAM" id="Coils"/>
    </source>
</evidence>
<accession>A0A0S7XV45</accession>
<organism evidence="3 4">
    <name type="scientific">candidate division WOR-1 bacterium DG_54_3</name>
    <dbReference type="NCBI Taxonomy" id="1703775"/>
    <lineage>
        <taxon>Bacteria</taxon>
        <taxon>Bacillati</taxon>
        <taxon>Saganbacteria</taxon>
    </lineage>
</organism>
<dbReference type="Proteomes" id="UP000051861">
    <property type="component" value="Unassembled WGS sequence"/>
</dbReference>
<keyword evidence="1" id="KW-0175">Coiled coil</keyword>
<dbReference type="GO" id="GO:0051082">
    <property type="term" value="F:unfolded protein binding"/>
    <property type="evidence" value="ECO:0007669"/>
    <property type="project" value="TreeGrafter"/>
</dbReference>
<gene>
    <name evidence="3" type="ORF">AMJ44_08975</name>
</gene>
<sequence length="151" mass="17888">MKINKVVVGVLVVFLTVVLASEAFAWWGKEKRPAPEQRSERIAKRLELTEEQKAKFKDQREKMQKYVEGTRDEFRELGKKLKTELEKDNPNRATVQSLIRKIGQKQTEMQLRRMDSLLELRKILTSEQRQKFKKMLGPGQKRGFRSPPKFW</sequence>
<evidence type="ECO:0000313" key="4">
    <source>
        <dbReference type="Proteomes" id="UP000051861"/>
    </source>
</evidence>
<comment type="caution">
    <text evidence="3">The sequence shown here is derived from an EMBL/GenBank/DDBJ whole genome shotgun (WGS) entry which is preliminary data.</text>
</comment>
<dbReference type="Gene3D" id="1.20.120.1490">
    <property type="match status" value="1"/>
</dbReference>
<evidence type="ECO:0000256" key="2">
    <source>
        <dbReference type="SAM" id="MobiDB-lite"/>
    </source>
</evidence>
<evidence type="ECO:0000313" key="3">
    <source>
        <dbReference type="EMBL" id="KPJ66099.1"/>
    </source>
</evidence>
<dbReference type="InterPro" id="IPR052211">
    <property type="entry name" value="Cpx_auxiliary_protein"/>
</dbReference>
<dbReference type="GO" id="GO:0030288">
    <property type="term" value="C:outer membrane-bounded periplasmic space"/>
    <property type="evidence" value="ECO:0007669"/>
    <property type="project" value="TreeGrafter"/>
</dbReference>
<name>A0A0S7XV45_UNCSA</name>
<dbReference type="PANTHER" id="PTHR38102:SF1">
    <property type="entry name" value="PERIPLASMIC CHAPERONE SPY"/>
    <property type="match status" value="1"/>
</dbReference>
<proteinExistence type="predicted"/>
<evidence type="ECO:0008006" key="5">
    <source>
        <dbReference type="Google" id="ProtNLM"/>
    </source>
</evidence>
<reference evidence="3 4" key="1">
    <citation type="journal article" date="2015" name="Microbiome">
        <title>Genomic resolution of linkages in carbon, nitrogen, and sulfur cycling among widespread estuary sediment bacteria.</title>
        <authorList>
            <person name="Baker B.J."/>
            <person name="Lazar C.S."/>
            <person name="Teske A.P."/>
            <person name="Dick G.J."/>
        </authorList>
    </citation>
    <scope>NUCLEOTIDE SEQUENCE [LARGE SCALE GENOMIC DNA]</scope>
    <source>
        <strain evidence="3">DG_54_3</strain>
    </source>
</reference>
<feature type="coiled-coil region" evidence="1">
    <location>
        <begin position="39"/>
        <end position="66"/>
    </location>
</feature>